<organism evidence="3 4">
    <name type="scientific">Roseivivax lentus</name>
    <dbReference type="NCBI Taxonomy" id="633194"/>
    <lineage>
        <taxon>Bacteria</taxon>
        <taxon>Pseudomonadati</taxon>
        <taxon>Pseudomonadota</taxon>
        <taxon>Alphaproteobacteria</taxon>
        <taxon>Rhodobacterales</taxon>
        <taxon>Roseobacteraceae</taxon>
        <taxon>Roseivivax</taxon>
    </lineage>
</organism>
<accession>A0A1N7JKZ5</accession>
<dbReference type="Gene3D" id="3.30.750.140">
    <property type="match status" value="1"/>
</dbReference>
<name>A0A1N7JKZ5_9RHOB</name>
<dbReference type="Pfam" id="PF02120">
    <property type="entry name" value="Flg_hook"/>
    <property type="match status" value="1"/>
</dbReference>
<gene>
    <name evidence="3" type="ORF">SAMN05421759_10144</name>
</gene>
<feature type="compositionally biased region" description="Polar residues" evidence="1">
    <location>
        <begin position="1"/>
        <end position="18"/>
    </location>
</feature>
<proteinExistence type="predicted"/>
<feature type="compositionally biased region" description="Polar residues" evidence="1">
    <location>
        <begin position="62"/>
        <end position="85"/>
    </location>
</feature>
<dbReference type="Proteomes" id="UP000186684">
    <property type="component" value="Unassembled WGS sequence"/>
</dbReference>
<dbReference type="CDD" id="cd17470">
    <property type="entry name" value="T3SS_Flik_C"/>
    <property type="match status" value="1"/>
</dbReference>
<protein>
    <submittedName>
        <fullName evidence="3">Hook-length control protein FliK</fullName>
    </submittedName>
</protein>
<feature type="compositionally biased region" description="Polar residues" evidence="1">
    <location>
        <begin position="211"/>
        <end position="230"/>
    </location>
</feature>
<feature type="compositionally biased region" description="Low complexity" evidence="1">
    <location>
        <begin position="271"/>
        <end position="289"/>
    </location>
</feature>
<reference evidence="4" key="1">
    <citation type="submission" date="2017-01" db="EMBL/GenBank/DDBJ databases">
        <authorList>
            <person name="Varghese N."/>
            <person name="Submissions S."/>
        </authorList>
    </citation>
    <scope>NUCLEOTIDE SEQUENCE [LARGE SCALE GENOMIC DNA]</scope>
    <source>
        <strain evidence="4">DSM 29430</strain>
    </source>
</reference>
<evidence type="ECO:0000313" key="4">
    <source>
        <dbReference type="Proteomes" id="UP000186684"/>
    </source>
</evidence>
<dbReference type="STRING" id="633194.SAMN05421759_10144"/>
<evidence type="ECO:0000256" key="1">
    <source>
        <dbReference type="SAM" id="MobiDB-lite"/>
    </source>
</evidence>
<evidence type="ECO:0000259" key="2">
    <source>
        <dbReference type="Pfam" id="PF02120"/>
    </source>
</evidence>
<feature type="domain" description="Flagellar hook-length control protein-like C-terminal" evidence="2">
    <location>
        <begin position="554"/>
        <end position="621"/>
    </location>
</feature>
<feature type="region of interest" description="Disordered" evidence="1">
    <location>
        <begin position="211"/>
        <end position="244"/>
    </location>
</feature>
<dbReference type="InterPro" id="IPR021136">
    <property type="entry name" value="Flagellar_hook_control-like_C"/>
</dbReference>
<dbReference type="InterPro" id="IPR038610">
    <property type="entry name" value="FliK-like_C_sf"/>
</dbReference>
<feature type="region of interest" description="Disordered" evidence="1">
    <location>
        <begin position="51"/>
        <end position="122"/>
    </location>
</feature>
<feature type="region of interest" description="Disordered" evidence="1">
    <location>
        <begin position="256"/>
        <end position="294"/>
    </location>
</feature>
<evidence type="ECO:0000313" key="3">
    <source>
        <dbReference type="EMBL" id="SIS49924.1"/>
    </source>
</evidence>
<dbReference type="AlphaFoldDB" id="A0A1N7JKZ5"/>
<keyword evidence="4" id="KW-1185">Reference proteome</keyword>
<feature type="region of interest" description="Disordered" evidence="1">
    <location>
        <begin position="1"/>
        <end position="23"/>
    </location>
</feature>
<feature type="region of interest" description="Disordered" evidence="1">
    <location>
        <begin position="617"/>
        <end position="664"/>
    </location>
</feature>
<dbReference type="EMBL" id="FTOQ01000001">
    <property type="protein sequence ID" value="SIS49924.1"/>
    <property type="molecule type" value="Genomic_DNA"/>
</dbReference>
<sequence>MPSVNSSSFRFLGSQTADQHAPQRVAEVLSDAEKIGFSDLYAAARSLRTNDNATDQGAADQDTGSNPDGELQASSEEVTATSPPSLDNAMPSNAVEAIRPRSHLSADPRPETVPSSGAVGDADVSLKESGFVDVTAGAIEEAQASDSGAVQDREAFLETGPNIDKQISAIENMQSSDLEKASRSEREWFEPLTAATTSASFADAGRALVTRQRQSSSAKTYAGSISQTERISVGHDSRTDPATLTSFKHDAGVLGFSGRLEPPVPNGSGQSVSTSSTLTPSLSPTAPSPQVGANPPNIQIVTDLAANAAAKTETRMAAEGLAERLVTQETQSLRAATPTLGIDSKDRAGTLTATVESSEKGRMALADGTFVGRSNERTETGDHQLPSSLYAGSNEKIAVPLNSGKASTHAANASPMAKGASPIRQAAGTDMAAKLPEPADVEVTNVGSTDTALDPSLRRNPVSATAIAAIPVSIQPARAVSHWGLGEGDSDEAKWADMSERVRSIELVGQPYALSETVQGRAVAGAAFPAGSSPVAPIFQQIMDRLRVDASGMIDLRLDPEELGRLRIAISSGETGIHVQIFGDRVETVDLLRRNAAALERAFADAGLDLESFAFGSGERSDHEAQLPAAEPEPNVPDTAAARAATPSAMPGNGSGHEGLDLRL</sequence>